<dbReference type="STRING" id="1494590.ATN84_21790"/>
<protein>
    <recommendedName>
        <fullName evidence="2">EF-hand domain-containing protein</fullName>
    </recommendedName>
</protein>
<dbReference type="Pfam" id="PF13202">
    <property type="entry name" value="EF-hand_5"/>
    <property type="match status" value="4"/>
</dbReference>
<evidence type="ECO:0000313" key="4">
    <source>
        <dbReference type="Proteomes" id="UP000070107"/>
    </source>
</evidence>
<gene>
    <name evidence="3" type="ORF">ATN84_21790</name>
</gene>
<keyword evidence="4" id="KW-1185">Reference proteome</keyword>
<sequence>MKSIIATMVSALLVCTGAAMAQEAMYKGQQDHIDADKSGEVSRQEYQAFMTNAFGKLDADKNGSLSQAETANILTADQFAATDANGDGRVSKDELMNRVMQDFSAADKNGDGSLQ</sequence>
<dbReference type="InterPro" id="IPR002048">
    <property type="entry name" value="EF_hand_dom"/>
</dbReference>
<accession>A0A135HNR9</accession>
<dbReference type="Proteomes" id="UP000070107">
    <property type="component" value="Unassembled WGS sequence"/>
</dbReference>
<feature type="domain" description="EF-hand" evidence="2">
    <location>
        <begin position="31"/>
        <end position="56"/>
    </location>
</feature>
<name>A0A135HNR9_9HYPH</name>
<dbReference type="SMART" id="SM00054">
    <property type="entry name" value="EFh"/>
    <property type="match status" value="2"/>
</dbReference>
<dbReference type="InterPro" id="IPR018247">
    <property type="entry name" value="EF_Hand_1_Ca_BS"/>
</dbReference>
<dbReference type="InterPro" id="IPR011992">
    <property type="entry name" value="EF-hand-dom_pair"/>
</dbReference>
<keyword evidence="1" id="KW-0732">Signal</keyword>
<dbReference type="SUPFAM" id="SSF47473">
    <property type="entry name" value="EF-hand"/>
    <property type="match status" value="1"/>
</dbReference>
<dbReference type="PROSITE" id="PS00018">
    <property type="entry name" value="EF_HAND_1"/>
    <property type="match status" value="1"/>
</dbReference>
<dbReference type="Gene3D" id="1.10.238.10">
    <property type="entry name" value="EF-hand"/>
    <property type="match status" value="2"/>
</dbReference>
<dbReference type="GO" id="GO:0005509">
    <property type="term" value="F:calcium ion binding"/>
    <property type="evidence" value="ECO:0007669"/>
    <property type="project" value="InterPro"/>
</dbReference>
<comment type="caution">
    <text evidence="3">The sequence shown here is derived from an EMBL/GenBank/DDBJ whole genome shotgun (WGS) entry which is preliminary data.</text>
</comment>
<evidence type="ECO:0000313" key="3">
    <source>
        <dbReference type="EMBL" id="KXF74862.1"/>
    </source>
</evidence>
<feature type="signal peptide" evidence="1">
    <location>
        <begin position="1"/>
        <end position="21"/>
    </location>
</feature>
<dbReference type="RefSeq" id="WP_068885097.1">
    <property type="nucleotide sequence ID" value="NZ_LNTU01000040.1"/>
</dbReference>
<dbReference type="EMBL" id="LNTU01000040">
    <property type="protein sequence ID" value="KXF74862.1"/>
    <property type="molecule type" value="Genomic_DNA"/>
</dbReference>
<dbReference type="PROSITE" id="PS50222">
    <property type="entry name" value="EF_HAND_2"/>
    <property type="match status" value="1"/>
</dbReference>
<dbReference type="OrthoDB" id="6053359at2"/>
<proteinExistence type="predicted"/>
<reference evidence="3 4" key="1">
    <citation type="submission" date="2015-11" db="EMBL/GenBank/DDBJ databases">
        <title>Draft genome sequence of Paramesorhizobium deserti A-3-E, a strain highly resistant to diverse beta-lactam antibiotics.</title>
        <authorList>
            <person name="Lv R."/>
            <person name="Yang X."/>
            <person name="Fang N."/>
            <person name="Guo J."/>
            <person name="Luo X."/>
            <person name="Peng F."/>
            <person name="Yang R."/>
            <person name="Cui Y."/>
            <person name="Fang C."/>
            <person name="Song Y."/>
        </authorList>
    </citation>
    <scope>NUCLEOTIDE SEQUENCE [LARGE SCALE GENOMIC DNA]</scope>
    <source>
        <strain evidence="3 4">A-3-E</strain>
    </source>
</reference>
<evidence type="ECO:0000256" key="1">
    <source>
        <dbReference type="SAM" id="SignalP"/>
    </source>
</evidence>
<evidence type="ECO:0000259" key="2">
    <source>
        <dbReference type="PROSITE" id="PS50222"/>
    </source>
</evidence>
<organism evidence="3 4">
    <name type="scientific">Paramesorhizobium deserti</name>
    <dbReference type="NCBI Taxonomy" id="1494590"/>
    <lineage>
        <taxon>Bacteria</taxon>
        <taxon>Pseudomonadati</taxon>
        <taxon>Pseudomonadota</taxon>
        <taxon>Alphaproteobacteria</taxon>
        <taxon>Hyphomicrobiales</taxon>
        <taxon>Phyllobacteriaceae</taxon>
        <taxon>Paramesorhizobium</taxon>
    </lineage>
</organism>
<feature type="chain" id="PRO_5007465141" description="EF-hand domain-containing protein" evidence="1">
    <location>
        <begin position="22"/>
        <end position="115"/>
    </location>
</feature>
<dbReference type="AlphaFoldDB" id="A0A135HNR9"/>